<dbReference type="PROSITE" id="PS51669">
    <property type="entry name" value="4FE4S_MOW_BIS_MGD"/>
    <property type="match status" value="1"/>
</dbReference>
<evidence type="ECO:0000259" key="7">
    <source>
        <dbReference type="PROSITE" id="PS51669"/>
    </source>
</evidence>
<evidence type="ECO:0000313" key="9">
    <source>
        <dbReference type="Proteomes" id="UP000741360"/>
    </source>
</evidence>
<dbReference type="InterPro" id="IPR006656">
    <property type="entry name" value="Mopterin_OxRdtase"/>
</dbReference>
<organism evidence="8 9">
    <name type="scientific">Tectimicrobiota bacterium</name>
    <dbReference type="NCBI Taxonomy" id="2528274"/>
    <lineage>
        <taxon>Bacteria</taxon>
        <taxon>Pseudomonadati</taxon>
        <taxon>Nitrospinota/Tectimicrobiota group</taxon>
        <taxon>Candidatus Tectimicrobiota</taxon>
    </lineage>
</organism>
<dbReference type="Gene3D" id="2.20.25.90">
    <property type="entry name" value="ADC-like domains"/>
    <property type="match status" value="1"/>
</dbReference>
<keyword evidence="6" id="KW-0411">Iron-sulfur</keyword>
<dbReference type="PANTHER" id="PTHR43742:SF6">
    <property type="entry name" value="OXIDOREDUCTASE YYAE-RELATED"/>
    <property type="match status" value="1"/>
</dbReference>
<comment type="caution">
    <text evidence="8">The sequence shown here is derived from an EMBL/GenBank/DDBJ whole genome shotgun (WGS) entry which is preliminary data.</text>
</comment>
<comment type="similarity">
    <text evidence="1">Belongs to the prokaryotic molybdopterin-containing oxidoreductase family.</text>
</comment>
<name>A0A932GPI5_UNCTE</name>
<evidence type="ECO:0000256" key="3">
    <source>
        <dbReference type="ARBA" id="ARBA00022729"/>
    </source>
</evidence>
<evidence type="ECO:0000256" key="5">
    <source>
        <dbReference type="ARBA" id="ARBA00023004"/>
    </source>
</evidence>
<dbReference type="InterPro" id="IPR006311">
    <property type="entry name" value="TAT_signal"/>
</dbReference>
<dbReference type="GO" id="GO:0046872">
    <property type="term" value="F:metal ion binding"/>
    <property type="evidence" value="ECO:0007669"/>
    <property type="project" value="UniProtKB-KW"/>
</dbReference>
<dbReference type="EMBL" id="JACPSX010000106">
    <property type="protein sequence ID" value="MBI3014615.1"/>
    <property type="molecule type" value="Genomic_DNA"/>
</dbReference>
<dbReference type="SUPFAM" id="SSF53706">
    <property type="entry name" value="Formate dehydrogenase/DMSO reductase, domains 1-3"/>
    <property type="match status" value="1"/>
</dbReference>
<dbReference type="Proteomes" id="UP000741360">
    <property type="component" value="Unassembled WGS sequence"/>
</dbReference>
<evidence type="ECO:0000256" key="4">
    <source>
        <dbReference type="ARBA" id="ARBA00023002"/>
    </source>
</evidence>
<evidence type="ECO:0000313" key="8">
    <source>
        <dbReference type="EMBL" id="MBI3014615.1"/>
    </source>
</evidence>
<keyword evidence="4" id="KW-0560">Oxidoreductase</keyword>
<dbReference type="Gene3D" id="2.40.40.20">
    <property type="match status" value="1"/>
</dbReference>
<dbReference type="SUPFAM" id="SSF50692">
    <property type="entry name" value="ADC-like"/>
    <property type="match status" value="1"/>
</dbReference>
<evidence type="ECO:0000256" key="6">
    <source>
        <dbReference type="ARBA" id="ARBA00023014"/>
    </source>
</evidence>
<dbReference type="Pfam" id="PF04879">
    <property type="entry name" value="Molybdop_Fe4S4"/>
    <property type="match status" value="1"/>
</dbReference>
<dbReference type="InterPro" id="IPR050612">
    <property type="entry name" value="Prok_Mopterin_Oxidored"/>
</dbReference>
<feature type="domain" description="4Fe-4S Mo/W bis-MGD-type" evidence="7">
    <location>
        <begin position="50"/>
        <end position="106"/>
    </location>
</feature>
<dbReference type="InterPro" id="IPR006657">
    <property type="entry name" value="MoPterin_dinucl-bd_dom"/>
</dbReference>
<keyword evidence="3" id="KW-0732">Signal</keyword>
<reference evidence="8" key="1">
    <citation type="submission" date="2020-07" db="EMBL/GenBank/DDBJ databases">
        <title>Huge and variable diversity of episymbiotic CPR bacteria and DPANN archaea in groundwater ecosystems.</title>
        <authorList>
            <person name="He C.Y."/>
            <person name="Keren R."/>
            <person name="Whittaker M."/>
            <person name="Farag I.F."/>
            <person name="Doudna J."/>
            <person name="Cate J.H.D."/>
            <person name="Banfield J.F."/>
        </authorList>
    </citation>
    <scope>NUCLEOTIDE SEQUENCE</scope>
    <source>
        <strain evidence="8">NC_groundwater_717_Ag_S-0.2um_59_8</strain>
    </source>
</reference>
<sequence length="749" mass="83217">MSGNSLLSQDLTRRTFLKAAAACAAVGEALLGRPASVLAQMPAVSPPTREEIIPTICSGCHNDCGMLVHVREGLIRSIEGNPDHPMNQGSLCPKGRSMSELVYSPYRIKRPLLRVGERGEGKWKEISWDEALNTISARLKEIKEKHGPQTLLTTSGAPVYEGIRNAFAQFYSLYGTPNTWGTALCSSPIELVMRADYGFREENDYLSSPLIIVWGANPFASMRPGHNMAYEVSGVCSPLLEAKEKGAKLVVIDPIHTETAAKADIWVPIRPGTDGALALAMLHVIITEGLYDADFVRNWTTGFEELKSHVQPYTPEWASPITDVPAKRIRELAILYGTTRPAIIRTGNTFANHTNGCQAVHALSSLIAITGNLDVPGGSVCFAGGRGDYTILTASPATARPKEPHMLAKQYPLQMTGPAVLDSIFTGKPYTPRALFCYHSNFLLSNVDYQRTREALNKLEFIVVVDIFMTRSIEELADVALPDTSFLERYDYRTHPSARGGVVALGRPVVPPRHESRPWYEIEQDLAKRMGFADKYPWHTAEEFIDYIVKPSKLTFKKLKETPVQYVGKHVWRKYEAGLLRSDRKPGFNTPSGKVELYNSTFKKHGYDPLPTYREPAESPVSTPEIAKDYPLIAVNRRSPLFVHFKYRNLPYLREVEPEPVVCLHPRDAGARAIRDGDWVIITSPRGRIRQKAIVTERVKPGVALIDGGWGNSWDHRDACFNALSDNLKRDPIGQQPSIASFLCQVGKA</sequence>
<dbReference type="InterPro" id="IPR009010">
    <property type="entry name" value="Asp_de-COase-like_dom_sf"/>
</dbReference>
<dbReference type="Pfam" id="PF01568">
    <property type="entry name" value="Molydop_binding"/>
    <property type="match status" value="1"/>
</dbReference>
<dbReference type="GO" id="GO:0043546">
    <property type="term" value="F:molybdopterin cofactor binding"/>
    <property type="evidence" value="ECO:0007669"/>
    <property type="project" value="InterPro"/>
</dbReference>
<dbReference type="SMART" id="SM00926">
    <property type="entry name" value="Molybdop_Fe4S4"/>
    <property type="match status" value="1"/>
</dbReference>
<dbReference type="Pfam" id="PF00384">
    <property type="entry name" value="Molybdopterin"/>
    <property type="match status" value="1"/>
</dbReference>
<dbReference type="PANTHER" id="PTHR43742">
    <property type="entry name" value="TRIMETHYLAMINE-N-OXIDE REDUCTASE"/>
    <property type="match status" value="1"/>
</dbReference>
<dbReference type="GO" id="GO:0016491">
    <property type="term" value="F:oxidoreductase activity"/>
    <property type="evidence" value="ECO:0007669"/>
    <property type="project" value="UniProtKB-KW"/>
</dbReference>
<proteinExistence type="inferred from homology"/>
<keyword evidence="5" id="KW-0408">Iron</keyword>
<gene>
    <name evidence="8" type="ORF">HYY65_06065</name>
</gene>
<accession>A0A932GPI5</accession>
<dbReference type="InterPro" id="IPR006963">
    <property type="entry name" value="Mopterin_OxRdtase_4Fe-4S_dom"/>
</dbReference>
<evidence type="ECO:0000256" key="1">
    <source>
        <dbReference type="ARBA" id="ARBA00010312"/>
    </source>
</evidence>
<dbReference type="GO" id="GO:0051536">
    <property type="term" value="F:iron-sulfur cluster binding"/>
    <property type="evidence" value="ECO:0007669"/>
    <property type="project" value="UniProtKB-KW"/>
</dbReference>
<keyword evidence="2" id="KW-0479">Metal-binding</keyword>
<dbReference type="PROSITE" id="PS51318">
    <property type="entry name" value="TAT"/>
    <property type="match status" value="1"/>
</dbReference>
<dbReference type="Gene3D" id="3.40.50.740">
    <property type="match status" value="1"/>
</dbReference>
<evidence type="ECO:0000256" key="2">
    <source>
        <dbReference type="ARBA" id="ARBA00022723"/>
    </source>
</evidence>
<dbReference type="AlphaFoldDB" id="A0A932GPI5"/>
<protein>
    <submittedName>
        <fullName evidence="8">Molybdopterin-dependent oxidoreductase</fullName>
    </submittedName>
</protein>
<dbReference type="Gene3D" id="3.40.228.10">
    <property type="entry name" value="Dimethylsulfoxide Reductase, domain 2"/>
    <property type="match status" value="1"/>
</dbReference>